<dbReference type="Pfam" id="PF12706">
    <property type="entry name" value="Lactamase_B_2"/>
    <property type="match status" value="1"/>
</dbReference>
<dbReference type="AlphaFoldDB" id="A0A0F3N6P0"/>
<reference evidence="2 3" key="1">
    <citation type="submission" date="2015-02" db="EMBL/GenBank/DDBJ databases">
        <title>Genome Sequencing of Rickettsiales.</title>
        <authorList>
            <person name="Daugherty S.C."/>
            <person name="Su Q."/>
            <person name="Abolude K."/>
            <person name="Beier-Sexton M."/>
            <person name="Carlyon J.A."/>
            <person name="Carter R."/>
            <person name="Day N.P."/>
            <person name="Dumler S.J."/>
            <person name="Dyachenko V."/>
            <person name="Godinez A."/>
            <person name="Kurtti T.J."/>
            <person name="Lichay M."/>
            <person name="Mullins K.E."/>
            <person name="Ott S."/>
            <person name="Pappas-Brown V."/>
            <person name="Paris D.H."/>
            <person name="Patel P."/>
            <person name="Richards A.L."/>
            <person name="Sadzewicz L."/>
            <person name="Sears K."/>
            <person name="Seidman D."/>
            <person name="Sengamalay N."/>
            <person name="Stenos J."/>
            <person name="Tallon L.J."/>
            <person name="Vincent G."/>
            <person name="Fraser C.M."/>
            <person name="Munderloh U."/>
            <person name="Dunning-Hotopp J.C."/>
        </authorList>
    </citation>
    <scope>NUCLEOTIDE SEQUENCE [LARGE SCALE GENOMIC DNA]</scope>
    <source>
        <strain evidence="2 3">EmCRT</strain>
    </source>
</reference>
<dbReference type="InterPro" id="IPR036866">
    <property type="entry name" value="RibonucZ/Hydroxyglut_hydro"/>
</dbReference>
<evidence type="ECO:0000313" key="2">
    <source>
        <dbReference type="EMBL" id="KJV63372.1"/>
    </source>
</evidence>
<name>A0A0F3N6P0_9RICK</name>
<dbReference type="SUPFAM" id="SSF56281">
    <property type="entry name" value="Metallo-hydrolase/oxidoreductase"/>
    <property type="match status" value="1"/>
</dbReference>
<dbReference type="Gene3D" id="3.60.15.10">
    <property type="entry name" value="Ribonuclease Z/Hydroxyacylglutathione hydrolase-like"/>
    <property type="match status" value="1"/>
</dbReference>
<dbReference type="PANTHER" id="PTHR42663">
    <property type="entry name" value="HYDROLASE C777.06C-RELATED-RELATED"/>
    <property type="match status" value="1"/>
</dbReference>
<comment type="caution">
    <text evidence="2">The sequence shown here is derived from an EMBL/GenBank/DDBJ whole genome shotgun (WGS) entry which is preliminary data.</text>
</comment>
<dbReference type="RefSeq" id="WP_045805115.1">
    <property type="nucleotide sequence ID" value="NZ_LANU01000003.1"/>
</dbReference>
<dbReference type="Proteomes" id="UP000033546">
    <property type="component" value="Unassembled WGS sequence"/>
</dbReference>
<proteinExistence type="predicted"/>
<dbReference type="InterPro" id="IPR001279">
    <property type="entry name" value="Metallo-B-lactamas"/>
</dbReference>
<dbReference type="CDD" id="cd16279">
    <property type="entry name" value="metallo-hydrolase-like_MBL-fold"/>
    <property type="match status" value="1"/>
</dbReference>
<gene>
    <name evidence="2" type="ORF">EMUCRT_0826</name>
</gene>
<protein>
    <submittedName>
        <fullName evidence="2">Metallo-beta-lactamase superfamily protein</fullName>
    </submittedName>
</protein>
<dbReference type="PANTHER" id="PTHR42663:SF6">
    <property type="entry name" value="HYDROLASE C777.06C-RELATED"/>
    <property type="match status" value="1"/>
</dbReference>
<dbReference type="SMART" id="SM00849">
    <property type="entry name" value="Lactamase_B"/>
    <property type="match status" value="1"/>
</dbReference>
<feature type="domain" description="Metallo-beta-lactamase" evidence="1">
    <location>
        <begin position="34"/>
        <end position="210"/>
    </location>
</feature>
<evidence type="ECO:0000259" key="1">
    <source>
        <dbReference type="SMART" id="SM00849"/>
    </source>
</evidence>
<dbReference type="PATRIC" id="fig|1359167.3.peg.793"/>
<organism evidence="2 3">
    <name type="scientific">Ehrlichia cf. muris str. EmCRT</name>
    <dbReference type="NCBI Taxonomy" id="1359167"/>
    <lineage>
        <taxon>Bacteria</taxon>
        <taxon>Pseudomonadati</taxon>
        <taxon>Pseudomonadota</taxon>
        <taxon>Alphaproteobacteria</taxon>
        <taxon>Rickettsiales</taxon>
        <taxon>Anaplasmataceae</taxon>
        <taxon>Ehrlichia</taxon>
    </lineage>
</organism>
<evidence type="ECO:0000313" key="3">
    <source>
        <dbReference type="Proteomes" id="UP000033546"/>
    </source>
</evidence>
<dbReference type="EMBL" id="LANU01000003">
    <property type="protein sequence ID" value="KJV63372.1"/>
    <property type="molecule type" value="Genomic_DNA"/>
</dbReference>
<accession>A0A0F3N6P0</accession>
<sequence length="263" mass="29932">MKITILGCGSSGGVPIVGCKCDACSSSVRYNRRMRSSILVESKDTQLLVDTTPDLRFQALQNNLSSVDAVLYTHFHSDHCDGISDLQPFVPKHGLNSIPIYSDMNTLCLLTASNSYFFIPSAYTSTWKRCHYLTVNVIYHYKEFTIKDFRILAIRQLHGISDSNGFIFNDKVAYCTDVQSFPEESCKFLYNKKILILGCLKYDASFAHSHVDLCLDWIKEFKPEIAVLTHMSHYLEYYSLVDYVRSHSKDNIIVGYDGLQLNV</sequence>